<dbReference type="KEGG" id="bmus:118900148"/>
<feature type="region of interest" description="Disordered" evidence="1">
    <location>
        <begin position="1"/>
        <end position="38"/>
    </location>
</feature>
<dbReference type="Proteomes" id="UP000694857">
    <property type="component" value="Chromosome 8"/>
</dbReference>
<gene>
    <name evidence="3" type="primary">LOC118900148</name>
</gene>
<keyword evidence="2" id="KW-1185">Reference proteome</keyword>
<evidence type="ECO:0000313" key="2">
    <source>
        <dbReference type="Proteomes" id="UP000694857"/>
    </source>
</evidence>
<proteinExistence type="predicted"/>
<evidence type="ECO:0000256" key="1">
    <source>
        <dbReference type="SAM" id="MobiDB-lite"/>
    </source>
</evidence>
<sequence>MVERVTSVRGMGRRGYTHLDGRDQTQPCHQLAGSPEAGHWTPLSLFTICNVRDPRTPSQVVVKADRVGLCGGQRTVRPAAGAVPCGGGKRDSEDCGTPASRVGPGHVGPEVHRSGGHMELRGWGRKSRASRRS</sequence>
<dbReference type="AlphaFoldDB" id="A0A8B8Y8Y5"/>
<protein>
    <submittedName>
        <fullName evidence="3">Uncharacterized protein LOC118900148</fullName>
    </submittedName>
</protein>
<organism evidence="2 3">
    <name type="scientific">Balaenoptera musculus</name>
    <name type="common">Blue whale</name>
    <dbReference type="NCBI Taxonomy" id="9771"/>
    <lineage>
        <taxon>Eukaryota</taxon>
        <taxon>Metazoa</taxon>
        <taxon>Chordata</taxon>
        <taxon>Craniata</taxon>
        <taxon>Vertebrata</taxon>
        <taxon>Euteleostomi</taxon>
        <taxon>Mammalia</taxon>
        <taxon>Eutheria</taxon>
        <taxon>Laurasiatheria</taxon>
        <taxon>Artiodactyla</taxon>
        <taxon>Whippomorpha</taxon>
        <taxon>Cetacea</taxon>
        <taxon>Mysticeti</taxon>
        <taxon>Balaenopteridae</taxon>
        <taxon>Balaenoptera</taxon>
    </lineage>
</organism>
<feature type="compositionally biased region" description="Basic residues" evidence="1">
    <location>
        <begin position="123"/>
        <end position="133"/>
    </location>
</feature>
<feature type="region of interest" description="Disordered" evidence="1">
    <location>
        <begin position="81"/>
        <end position="133"/>
    </location>
</feature>
<dbReference type="RefSeq" id="XP_036718319.1">
    <property type="nucleotide sequence ID" value="XM_036862424.1"/>
</dbReference>
<reference evidence="3" key="1">
    <citation type="submission" date="2025-08" db="UniProtKB">
        <authorList>
            <consortium name="RefSeq"/>
        </authorList>
    </citation>
    <scope>IDENTIFICATION</scope>
    <source>
        <tissue evidence="3">Epidermis and Blubber</tissue>
    </source>
</reference>
<evidence type="ECO:0000313" key="3">
    <source>
        <dbReference type="RefSeq" id="XP_036718319.1"/>
    </source>
</evidence>
<accession>A0A8B8Y8Y5</accession>
<feature type="compositionally biased region" description="Basic and acidic residues" evidence="1">
    <location>
        <begin position="109"/>
        <end position="122"/>
    </location>
</feature>
<dbReference type="GeneID" id="118900148"/>
<name>A0A8B8Y8Y5_BALMU</name>